<evidence type="ECO:0000313" key="5">
    <source>
        <dbReference type="EMBL" id="ACU63529.1"/>
    </source>
</evidence>
<protein>
    <submittedName>
        <fullName evidence="5">Transcriptional regulator, AraC family</fullName>
    </submittedName>
</protein>
<dbReference type="KEGG" id="cpi:Cpin_6120"/>
<gene>
    <name evidence="5" type="ordered locus">Cpin_6120</name>
</gene>
<dbReference type="SUPFAM" id="SSF46689">
    <property type="entry name" value="Homeodomain-like"/>
    <property type="match status" value="1"/>
</dbReference>
<sequence length="291" mass="33750">MMDDIKTFSLSRHSRLFSVPDTSREYLFVRSGQHPYHEEPYRAESYAIVFIREGGVRLNTGLVSWDVHAPAIITLGPSVVRFFTKSSDQLNMDVIFFKDTFQLENHADVFFLSRYEFFDNNDLHVLPLKEPYVAKFSKIYELLEMTQDAGSYAQRLIIRSYIFALIFEIDACRRISVSNVPASQEPDPLFTKFKQLLRRHYIQEHKLDFYARELHLTPKSLSAAIKKQSGQSAGKWIDDAIALEAKVLLQNKTLTVAQISNMLNFSEQSVFGKFFRTNTGMSPLEYRKKFN</sequence>
<evidence type="ECO:0000256" key="1">
    <source>
        <dbReference type="ARBA" id="ARBA00023015"/>
    </source>
</evidence>
<reference evidence="5 6" key="2">
    <citation type="journal article" date="2010" name="Stand. Genomic Sci.">
        <title>Complete genome sequence of Chitinophaga pinensis type strain (UQM 2034).</title>
        <authorList>
            <person name="Glavina Del Rio T."/>
            <person name="Abt B."/>
            <person name="Spring S."/>
            <person name="Lapidus A."/>
            <person name="Nolan M."/>
            <person name="Tice H."/>
            <person name="Copeland A."/>
            <person name="Cheng J.F."/>
            <person name="Chen F."/>
            <person name="Bruce D."/>
            <person name="Goodwin L."/>
            <person name="Pitluck S."/>
            <person name="Ivanova N."/>
            <person name="Mavromatis K."/>
            <person name="Mikhailova N."/>
            <person name="Pati A."/>
            <person name="Chen A."/>
            <person name="Palaniappan K."/>
            <person name="Land M."/>
            <person name="Hauser L."/>
            <person name="Chang Y.J."/>
            <person name="Jeffries C.D."/>
            <person name="Chain P."/>
            <person name="Saunders E."/>
            <person name="Detter J.C."/>
            <person name="Brettin T."/>
            <person name="Rohde M."/>
            <person name="Goker M."/>
            <person name="Bristow J."/>
            <person name="Eisen J.A."/>
            <person name="Markowitz V."/>
            <person name="Hugenholtz P."/>
            <person name="Kyrpides N.C."/>
            <person name="Klenk H.P."/>
            <person name="Lucas S."/>
        </authorList>
    </citation>
    <scope>NUCLEOTIDE SEQUENCE [LARGE SCALE GENOMIC DNA]</scope>
    <source>
        <strain evidence="6">ATCC 43595 / DSM 2588 / LMG 13176 / NBRC 15968 / NCIMB 11800 / UQM 2034</strain>
    </source>
</reference>
<keyword evidence="2" id="KW-0238">DNA-binding</keyword>
<dbReference type="PROSITE" id="PS01124">
    <property type="entry name" value="HTH_ARAC_FAMILY_2"/>
    <property type="match status" value="1"/>
</dbReference>
<dbReference type="GO" id="GO:0003700">
    <property type="term" value="F:DNA-binding transcription factor activity"/>
    <property type="evidence" value="ECO:0007669"/>
    <property type="project" value="InterPro"/>
</dbReference>
<dbReference type="InterPro" id="IPR018060">
    <property type="entry name" value="HTH_AraC"/>
</dbReference>
<dbReference type="Gene3D" id="1.10.10.60">
    <property type="entry name" value="Homeodomain-like"/>
    <property type="match status" value="1"/>
</dbReference>
<organism evidence="5 6">
    <name type="scientific">Chitinophaga pinensis (strain ATCC 43595 / DSM 2588 / LMG 13176 / NBRC 15968 / NCIMB 11800 / UQM 2034)</name>
    <dbReference type="NCBI Taxonomy" id="485918"/>
    <lineage>
        <taxon>Bacteria</taxon>
        <taxon>Pseudomonadati</taxon>
        <taxon>Bacteroidota</taxon>
        <taxon>Chitinophagia</taxon>
        <taxon>Chitinophagales</taxon>
        <taxon>Chitinophagaceae</taxon>
        <taxon>Chitinophaga</taxon>
    </lineage>
</organism>
<keyword evidence="3" id="KW-0804">Transcription</keyword>
<dbReference type="PANTHER" id="PTHR43280">
    <property type="entry name" value="ARAC-FAMILY TRANSCRIPTIONAL REGULATOR"/>
    <property type="match status" value="1"/>
</dbReference>
<keyword evidence="1" id="KW-0805">Transcription regulation</keyword>
<evidence type="ECO:0000313" key="6">
    <source>
        <dbReference type="Proteomes" id="UP000002215"/>
    </source>
</evidence>
<name>A0A979GYX2_CHIPD</name>
<proteinExistence type="predicted"/>
<reference evidence="6" key="1">
    <citation type="submission" date="2009-08" db="EMBL/GenBank/DDBJ databases">
        <title>The complete genome of Chitinophaga pinensis DSM 2588.</title>
        <authorList>
            <consortium name="US DOE Joint Genome Institute (JGI-PGF)"/>
            <person name="Lucas S."/>
            <person name="Copeland A."/>
            <person name="Lapidus A."/>
            <person name="Glavina del Rio T."/>
            <person name="Dalin E."/>
            <person name="Tice H."/>
            <person name="Bruce D."/>
            <person name="Goodwin L."/>
            <person name="Pitluck S."/>
            <person name="Kyrpides N."/>
            <person name="Mavromatis K."/>
            <person name="Ivanova N."/>
            <person name="Mikhailova N."/>
            <person name="Sims D."/>
            <person name="Meinche L."/>
            <person name="Brettin T."/>
            <person name="Detter J.C."/>
            <person name="Han C."/>
            <person name="Larimer F."/>
            <person name="Land M."/>
            <person name="Hauser L."/>
            <person name="Markowitz V."/>
            <person name="Cheng J.-F."/>
            <person name="Hugenholtz P."/>
            <person name="Woyke T."/>
            <person name="Wu D."/>
            <person name="Spring S."/>
            <person name="Klenk H.-P."/>
            <person name="Eisen J.A."/>
        </authorList>
    </citation>
    <scope>NUCLEOTIDE SEQUENCE [LARGE SCALE GENOMIC DNA]</scope>
    <source>
        <strain evidence="6">ATCC 43595 / DSM 2588 / LMG 13176 / NBRC 15968 / NCIMB 11800 / UQM 2034</strain>
    </source>
</reference>
<dbReference type="GO" id="GO:0043565">
    <property type="term" value="F:sequence-specific DNA binding"/>
    <property type="evidence" value="ECO:0007669"/>
    <property type="project" value="InterPro"/>
</dbReference>
<dbReference type="PANTHER" id="PTHR43280:SF32">
    <property type="entry name" value="TRANSCRIPTIONAL REGULATORY PROTEIN"/>
    <property type="match status" value="1"/>
</dbReference>
<feature type="domain" description="HTH araC/xylS-type" evidence="4">
    <location>
        <begin position="191"/>
        <end position="289"/>
    </location>
</feature>
<evidence type="ECO:0000256" key="2">
    <source>
        <dbReference type="ARBA" id="ARBA00023125"/>
    </source>
</evidence>
<dbReference type="Pfam" id="PF12833">
    <property type="entry name" value="HTH_18"/>
    <property type="match status" value="1"/>
</dbReference>
<dbReference type="InterPro" id="IPR009057">
    <property type="entry name" value="Homeodomain-like_sf"/>
</dbReference>
<dbReference type="AlphaFoldDB" id="A0A979GYX2"/>
<evidence type="ECO:0000259" key="4">
    <source>
        <dbReference type="PROSITE" id="PS01124"/>
    </source>
</evidence>
<evidence type="ECO:0000256" key="3">
    <source>
        <dbReference type="ARBA" id="ARBA00023163"/>
    </source>
</evidence>
<accession>A0A979GYX2</accession>
<dbReference type="EMBL" id="CP001699">
    <property type="protein sequence ID" value="ACU63529.1"/>
    <property type="molecule type" value="Genomic_DNA"/>
</dbReference>
<dbReference type="Proteomes" id="UP000002215">
    <property type="component" value="Chromosome"/>
</dbReference>
<dbReference type="SMART" id="SM00342">
    <property type="entry name" value="HTH_ARAC"/>
    <property type="match status" value="1"/>
</dbReference>